<dbReference type="Ensembl" id="ENSCSAVT00000004127.1">
    <property type="protein sequence ID" value="ENSCSAVP00000004066.1"/>
    <property type="gene ID" value="ENSCSAVG00000002400.1"/>
</dbReference>
<dbReference type="OMA" id="DDWYDVY"/>
<evidence type="ECO:0000256" key="4">
    <source>
        <dbReference type="ARBA" id="ARBA00040027"/>
    </source>
</evidence>
<dbReference type="PROSITE" id="PS50072">
    <property type="entry name" value="CSA_PPIASE_2"/>
    <property type="match status" value="1"/>
</dbReference>
<reference evidence="9" key="3">
    <citation type="submission" date="2025-09" db="UniProtKB">
        <authorList>
            <consortium name="Ensembl"/>
        </authorList>
    </citation>
    <scope>IDENTIFICATION</scope>
</reference>
<evidence type="ECO:0000259" key="8">
    <source>
        <dbReference type="PROSITE" id="PS50072"/>
    </source>
</evidence>
<comment type="subunit">
    <text evidence="6">Part of the activated spliceosome B/catalytic step 1 spliceosome, one of the forms of the spliceosome which has a well-formed active site but still cannot catalyze the branching reaction and is composed at least of 52 proteins, the U2, U5 and U6 snRNAs and the pre-mRNA. Recruited during early steps of activated spliceosome B maturation, it is probably one of the first proteins released from this complex as he matures to the spliceosome C complex. Component of the minor spliceosome, which splices U12-type introns.</text>
</comment>
<dbReference type="InterPro" id="IPR020892">
    <property type="entry name" value="Cyclophilin-type_PPIase_CS"/>
</dbReference>
<evidence type="ECO:0000256" key="6">
    <source>
        <dbReference type="ARBA" id="ARBA00046368"/>
    </source>
</evidence>
<name>H2YFG8_CIOSA</name>
<dbReference type="GeneTree" id="ENSGT00940000155967"/>
<accession>H2YFG8</accession>
<evidence type="ECO:0000313" key="9">
    <source>
        <dbReference type="Ensembl" id="ENSCSAVP00000004066.1"/>
    </source>
</evidence>
<dbReference type="Proteomes" id="UP000007875">
    <property type="component" value="Unassembled WGS sequence"/>
</dbReference>
<feature type="compositionally biased region" description="Basic residues" evidence="7">
    <location>
        <begin position="467"/>
        <end position="477"/>
    </location>
</feature>
<evidence type="ECO:0000256" key="2">
    <source>
        <dbReference type="ARBA" id="ARBA00007365"/>
    </source>
</evidence>
<evidence type="ECO:0000256" key="5">
    <source>
        <dbReference type="ARBA" id="ARBA00042090"/>
    </source>
</evidence>
<sequence length="477" mass="54402">MSNIYIKEPSTDGKVLLRTSLGDIDVELWSKEAPIACRNFVQLCMEGYYNNVVFHRIVPGFIVQGGDPTGTGEGGESVFGKPFKDEFHTRLRFVRRGLVAMANAGPNDNGSQFFFTLGPCNDLNKKHTIFGKVAGDTIYNLVRLGEVQTTDDERPVNPPCIKWTKVLSNPFDDIQPRTEPGKDKNEVKKEKKKSQMKATKDFKLLSFGEEAEEEEIDVAEFAAKHATKSKSSHDLANDPKLSSLPAIPNYDAKNEKLKTGSDVPDKEKTEEVSSDEEVKQQRLESVKSKLSKLKRDKEAKYSGVLCNRLCINLLPLSEELRKESRKIAREILKSRRGANDKKEEDKEEAKSSDEEDATSNPMYADYKMQMKKYKAKTVKYKDKGTTREQETLSLLNSFKSKLENVRKEAGWDDEHMEEPPDDGEDDDSGWMLHRLTHEETDKKRDAKDVNREITEDSYDIHDPRNPINKRRREPSKK</sequence>
<dbReference type="SUPFAM" id="SSF50891">
    <property type="entry name" value="Cyclophilin-like"/>
    <property type="match status" value="1"/>
</dbReference>
<proteinExistence type="inferred from homology"/>
<feature type="compositionally biased region" description="Acidic residues" evidence="7">
    <location>
        <begin position="414"/>
        <end position="428"/>
    </location>
</feature>
<feature type="compositionally biased region" description="Basic and acidic residues" evidence="7">
    <location>
        <begin position="435"/>
        <end position="464"/>
    </location>
</feature>
<dbReference type="GO" id="GO:0071013">
    <property type="term" value="C:catalytic step 2 spliceosome"/>
    <property type="evidence" value="ECO:0007669"/>
    <property type="project" value="TreeGrafter"/>
</dbReference>
<reference evidence="9" key="2">
    <citation type="submission" date="2025-08" db="UniProtKB">
        <authorList>
            <consortium name="Ensembl"/>
        </authorList>
    </citation>
    <scope>IDENTIFICATION</scope>
</reference>
<feature type="region of interest" description="Disordered" evidence="7">
    <location>
        <begin position="406"/>
        <end position="477"/>
    </location>
</feature>
<dbReference type="STRING" id="51511.ENSCSAVP00000004066"/>
<dbReference type="PRINTS" id="PR00153">
    <property type="entry name" value="CSAPPISMRASE"/>
</dbReference>
<feature type="domain" description="PPIase cyclophilin-type" evidence="8">
    <location>
        <begin position="19"/>
        <end position="166"/>
    </location>
</feature>
<dbReference type="PANTHER" id="PTHR45625">
    <property type="entry name" value="PEPTIDYL-PROLYL CIS-TRANS ISOMERASE-RELATED"/>
    <property type="match status" value="1"/>
</dbReference>
<feature type="compositionally biased region" description="Basic and acidic residues" evidence="7">
    <location>
        <begin position="252"/>
        <end position="291"/>
    </location>
</feature>
<dbReference type="FunCoup" id="H2YFG8">
    <property type="interactions" value="36"/>
</dbReference>
<dbReference type="GO" id="GO:0006457">
    <property type="term" value="P:protein folding"/>
    <property type="evidence" value="ECO:0007669"/>
    <property type="project" value="InterPro"/>
</dbReference>
<comment type="subcellular location">
    <subcellularLocation>
        <location evidence="1">Nucleus</location>
    </subcellularLocation>
</comment>
<dbReference type="InterPro" id="IPR044666">
    <property type="entry name" value="Cyclophilin_A-like"/>
</dbReference>
<keyword evidence="3" id="KW-0539">Nucleus</keyword>
<feature type="region of interest" description="Disordered" evidence="7">
    <location>
        <begin position="330"/>
        <end position="363"/>
    </location>
</feature>
<dbReference type="InParanoid" id="H2YFG8"/>
<dbReference type="AlphaFoldDB" id="H2YFG8"/>
<protein>
    <recommendedName>
        <fullName evidence="4">Spliceosome-associated protein CWC27 homolog</fullName>
    </recommendedName>
    <alternativeName>
        <fullName evidence="5">Probable inactive peptidyl-prolyl cis-trans isomerase CWC27 homolog</fullName>
    </alternativeName>
</protein>
<feature type="compositionally biased region" description="Basic and acidic residues" evidence="7">
    <location>
        <begin position="330"/>
        <end position="352"/>
    </location>
</feature>
<feature type="region of interest" description="Disordered" evidence="7">
    <location>
        <begin position="171"/>
        <end position="195"/>
    </location>
</feature>
<dbReference type="eggNOG" id="KOG0885">
    <property type="taxonomic scope" value="Eukaryota"/>
</dbReference>
<dbReference type="InterPro" id="IPR029000">
    <property type="entry name" value="Cyclophilin-like_dom_sf"/>
</dbReference>
<reference evidence="10" key="1">
    <citation type="submission" date="2003-08" db="EMBL/GenBank/DDBJ databases">
        <authorList>
            <person name="Birren B."/>
            <person name="Nusbaum C."/>
            <person name="Abebe A."/>
            <person name="Abouelleil A."/>
            <person name="Adekoya E."/>
            <person name="Ait-zahra M."/>
            <person name="Allen N."/>
            <person name="Allen T."/>
            <person name="An P."/>
            <person name="Anderson M."/>
            <person name="Anderson S."/>
            <person name="Arachchi H."/>
            <person name="Armbruster J."/>
            <person name="Bachantsang P."/>
            <person name="Baldwin J."/>
            <person name="Barry A."/>
            <person name="Bayul T."/>
            <person name="Blitshsteyn B."/>
            <person name="Bloom T."/>
            <person name="Blye J."/>
            <person name="Boguslavskiy L."/>
            <person name="Borowsky M."/>
            <person name="Boukhgalter B."/>
            <person name="Brunache A."/>
            <person name="Butler J."/>
            <person name="Calixte N."/>
            <person name="Calvo S."/>
            <person name="Camarata J."/>
            <person name="Campo K."/>
            <person name="Chang J."/>
            <person name="Cheshatsang Y."/>
            <person name="Citroen M."/>
            <person name="Collymore A."/>
            <person name="Considine T."/>
            <person name="Cook A."/>
            <person name="Cooke P."/>
            <person name="Corum B."/>
            <person name="Cuomo C."/>
            <person name="David R."/>
            <person name="Dawoe T."/>
            <person name="Degray S."/>
            <person name="Dodge S."/>
            <person name="Dooley K."/>
            <person name="Dorje P."/>
            <person name="Dorjee K."/>
            <person name="Dorris L."/>
            <person name="Duffey N."/>
            <person name="Dupes A."/>
            <person name="Elkins T."/>
            <person name="Engels R."/>
            <person name="Erickson J."/>
            <person name="Farina A."/>
            <person name="Faro S."/>
            <person name="Ferreira P."/>
            <person name="Fischer H."/>
            <person name="Fitzgerald M."/>
            <person name="Foley K."/>
            <person name="Gage D."/>
            <person name="Galagan J."/>
            <person name="Gearin G."/>
            <person name="Gnerre S."/>
            <person name="Gnirke A."/>
            <person name="Goyette A."/>
            <person name="Graham J."/>
            <person name="Grandbois E."/>
            <person name="Gyaltsen K."/>
            <person name="Hafez N."/>
            <person name="Hagopian D."/>
            <person name="Hagos B."/>
            <person name="Hall J."/>
            <person name="Hatcher B."/>
            <person name="Heller A."/>
            <person name="Higgins H."/>
            <person name="Honan T."/>
            <person name="Horn A."/>
            <person name="Houde N."/>
            <person name="Hughes L."/>
            <person name="Hulme W."/>
            <person name="Husby E."/>
            <person name="Iliev I."/>
            <person name="Jaffe D."/>
            <person name="Jones C."/>
            <person name="Kamal M."/>
            <person name="Kamat A."/>
            <person name="Kamvysselis M."/>
            <person name="Karlsson E."/>
            <person name="Kells C."/>
            <person name="Kieu A."/>
            <person name="Kisner P."/>
            <person name="Kodira C."/>
            <person name="Kulbokas E."/>
            <person name="Labutti K."/>
            <person name="Lama D."/>
            <person name="Landers T."/>
            <person name="Leger J."/>
            <person name="Levine S."/>
            <person name="Lewis D."/>
            <person name="Lewis T."/>
            <person name="Lindblad-toh K."/>
            <person name="Liu X."/>
            <person name="Lokyitsang T."/>
            <person name="Lokyitsang Y."/>
            <person name="Lucien O."/>
            <person name="Lui A."/>
            <person name="Ma L.J."/>
            <person name="Mabbitt R."/>
            <person name="Macdonald J."/>
            <person name="Maclean C."/>
            <person name="Major J."/>
            <person name="Manning J."/>
            <person name="Marabella R."/>
            <person name="Maru K."/>
            <person name="Matthews C."/>
            <person name="Mauceli E."/>
            <person name="Mccarthy M."/>
            <person name="Mcdonough S."/>
            <person name="Mcghee T."/>
            <person name="Meldrim J."/>
            <person name="Meneus L."/>
            <person name="Mesirov J."/>
            <person name="Mihalev A."/>
            <person name="Mihova T."/>
            <person name="Mikkelsen T."/>
            <person name="Mlenga V."/>
            <person name="Moru K."/>
            <person name="Mozes J."/>
            <person name="Mulrain L."/>
            <person name="Munson G."/>
            <person name="Naylor J."/>
            <person name="Newes C."/>
            <person name="Nguyen C."/>
            <person name="Nguyen N."/>
            <person name="Nguyen T."/>
            <person name="Nicol R."/>
            <person name="Nielsen C."/>
            <person name="Nizzari M."/>
            <person name="Norbu C."/>
            <person name="Norbu N."/>
            <person name="O'donnell P."/>
            <person name="Okoawo O."/>
            <person name="O'leary S."/>
            <person name="Omotosho B."/>
            <person name="O'neill K."/>
            <person name="Osman S."/>
            <person name="Parker S."/>
            <person name="Perrin D."/>
            <person name="Phunkhang P."/>
            <person name="Piqani B."/>
            <person name="Purcell S."/>
            <person name="Rachupka T."/>
            <person name="Ramasamy U."/>
            <person name="Rameau R."/>
            <person name="Ray V."/>
            <person name="Raymond C."/>
            <person name="Retta R."/>
            <person name="Richardson S."/>
            <person name="Rise C."/>
            <person name="Rodriguez J."/>
            <person name="Rogers J."/>
            <person name="Rogov P."/>
            <person name="Rutman M."/>
            <person name="Schupbach R."/>
            <person name="Seaman C."/>
            <person name="Settipalli S."/>
            <person name="Sharpe T."/>
            <person name="Sheridan J."/>
            <person name="Sherpa N."/>
            <person name="Shi J."/>
            <person name="Smirnov S."/>
            <person name="Smith C."/>
            <person name="Sougnez C."/>
            <person name="Spencer B."/>
            <person name="Stalker J."/>
            <person name="Stange-thomann N."/>
            <person name="Stavropoulos S."/>
            <person name="Stetson K."/>
            <person name="Stone C."/>
            <person name="Stone S."/>
            <person name="Stubbs M."/>
            <person name="Talamas J."/>
            <person name="Tchuinga P."/>
            <person name="Tenzing P."/>
            <person name="Tesfaye S."/>
            <person name="Theodore J."/>
            <person name="Thoulutsang Y."/>
            <person name="Topham K."/>
            <person name="Towey S."/>
            <person name="Tsamla T."/>
            <person name="Tsomo N."/>
            <person name="Vallee D."/>
            <person name="Vassiliev H."/>
            <person name="Venkataraman V."/>
            <person name="Vinson J."/>
            <person name="Vo A."/>
            <person name="Wade C."/>
            <person name="Wang S."/>
            <person name="Wangchuk T."/>
            <person name="Wangdi T."/>
            <person name="Whittaker C."/>
            <person name="Wilkinson J."/>
            <person name="Wu Y."/>
            <person name="Wyman D."/>
            <person name="Yadav S."/>
            <person name="Yang S."/>
            <person name="Yang X."/>
            <person name="Yeager S."/>
            <person name="Yee E."/>
            <person name="Young G."/>
            <person name="Zainoun J."/>
            <person name="Zembeck L."/>
            <person name="Zimmer A."/>
            <person name="Zody M."/>
            <person name="Lander E."/>
        </authorList>
    </citation>
    <scope>NUCLEOTIDE SEQUENCE [LARGE SCALE GENOMIC DNA]</scope>
</reference>
<evidence type="ECO:0000256" key="1">
    <source>
        <dbReference type="ARBA" id="ARBA00004123"/>
    </source>
</evidence>
<dbReference type="GO" id="GO:0003755">
    <property type="term" value="F:peptidyl-prolyl cis-trans isomerase activity"/>
    <property type="evidence" value="ECO:0007669"/>
    <property type="project" value="InterPro"/>
</dbReference>
<dbReference type="CDD" id="cd01925">
    <property type="entry name" value="cyclophilin_CeCYP16-like"/>
    <property type="match status" value="1"/>
</dbReference>
<dbReference type="PROSITE" id="PS00170">
    <property type="entry name" value="CSA_PPIASE_1"/>
    <property type="match status" value="1"/>
</dbReference>
<dbReference type="Gene3D" id="2.40.100.10">
    <property type="entry name" value="Cyclophilin-like"/>
    <property type="match status" value="1"/>
</dbReference>
<feature type="region of interest" description="Disordered" evidence="7">
    <location>
        <begin position="227"/>
        <end position="291"/>
    </location>
</feature>
<keyword evidence="10" id="KW-1185">Reference proteome</keyword>
<comment type="similarity">
    <text evidence="2">Belongs to the cyclophilin-type PPIase family.</text>
</comment>
<dbReference type="FunFam" id="2.40.100.10:FF:000007">
    <property type="entry name" value="Peptidyl-prolyl cis-trans isomerase CWC27 homolog"/>
    <property type="match status" value="1"/>
</dbReference>
<dbReference type="Pfam" id="PF00160">
    <property type="entry name" value="Pro_isomerase"/>
    <property type="match status" value="1"/>
</dbReference>
<dbReference type="PANTHER" id="PTHR45625:SF6">
    <property type="entry name" value="SPLICEOSOME-ASSOCIATED PROTEIN CWC27 HOMOLOG"/>
    <property type="match status" value="1"/>
</dbReference>
<evidence type="ECO:0000256" key="3">
    <source>
        <dbReference type="ARBA" id="ARBA00023242"/>
    </source>
</evidence>
<dbReference type="InterPro" id="IPR002130">
    <property type="entry name" value="Cyclophilin-type_PPIase_dom"/>
</dbReference>
<evidence type="ECO:0000256" key="7">
    <source>
        <dbReference type="SAM" id="MobiDB-lite"/>
    </source>
</evidence>
<organism evidence="9 10">
    <name type="scientific">Ciona savignyi</name>
    <name type="common">Pacific transparent sea squirt</name>
    <dbReference type="NCBI Taxonomy" id="51511"/>
    <lineage>
        <taxon>Eukaryota</taxon>
        <taxon>Metazoa</taxon>
        <taxon>Chordata</taxon>
        <taxon>Tunicata</taxon>
        <taxon>Ascidiacea</taxon>
        <taxon>Phlebobranchia</taxon>
        <taxon>Cionidae</taxon>
        <taxon>Ciona</taxon>
    </lineage>
</organism>
<feature type="compositionally biased region" description="Basic and acidic residues" evidence="7">
    <location>
        <begin position="174"/>
        <end position="189"/>
    </location>
</feature>
<evidence type="ECO:0000313" key="10">
    <source>
        <dbReference type="Proteomes" id="UP000007875"/>
    </source>
</evidence>